<keyword evidence="9 14" id="KW-0443">Lipid metabolism</keyword>
<evidence type="ECO:0000256" key="8">
    <source>
        <dbReference type="ARBA" id="ARBA00022989"/>
    </source>
</evidence>
<feature type="transmembrane region" description="Helical" evidence="14">
    <location>
        <begin position="64"/>
        <end position="83"/>
    </location>
</feature>
<evidence type="ECO:0000256" key="3">
    <source>
        <dbReference type="ARBA" id="ARBA00007811"/>
    </source>
</evidence>
<keyword evidence="8 14" id="KW-1133">Transmembrane helix</keyword>
<keyword evidence="12 14" id="KW-0456">Lyase</keyword>
<accession>A0ABR4NL58</accession>
<keyword evidence="7 14" id="KW-0276">Fatty acid metabolism</keyword>
<dbReference type="InterPro" id="IPR007482">
    <property type="entry name" value="Tyr_Pase-like_PTPLA"/>
</dbReference>
<evidence type="ECO:0000313" key="15">
    <source>
        <dbReference type="EMBL" id="KAL2920205.1"/>
    </source>
</evidence>
<comment type="catalytic activity">
    <reaction evidence="13 14">
        <text>a very-long-chain (3R)-3-hydroxyacyl-CoA = a very-long-chain (2E)-enoyl-CoA + H2O</text>
        <dbReference type="Rhea" id="RHEA:45812"/>
        <dbReference type="ChEBI" id="CHEBI:15377"/>
        <dbReference type="ChEBI" id="CHEBI:83728"/>
        <dbReference type="ChEBI" id="CHEBI:85440"/>
        <dbReference type="EC" id="4.2.1.134"/>
    </reaction>
</comment>
<evidence type="ECO:0000256" key="10">
    <source>
        <dbReference type="ARBA" id="ARBA00023136"/>
    </source>
</evidence>
<comment type="subcellular location">
    <subcellularLocation>
        <location evidence="14">Endoplasmic reticulum membrane</location>
        <topology evidence="14">Multi-pass membrane protein</topology>
    </subcellularLocation>
    <subcellularLocation>
        <location evidence="1">Membrane</location>
        <topology evidence="1">Multi-pass membrane protein</topology>
    </subcellularLocation>
</comment>
<comment type="pathway">
    <text evidence="2 14">Lipid metabolism; fatty acid biosynthesis.</text>
</comment>
<evidence type="ECO:0000256" key="4">
    <source>
        <dbReference type="ARBA" id="ARBA00013122"/>
    </source>
</evidence>
<evidence type="ECO:0000256" key="7">
    <source>
        <dbReference type="ARBA" id="ARBA00022832"/>
    </source>
</evidence>
<sequence>MSEPVPTAKTQAAERKTPFVILLWLLVYNFASLGGWAYVLFLLVQSLVQTNGDFTRSYAAVGDVVAVVQTGAVFEIAHALVGFVKTPVFTTAVQVASRLLLIFVTQHFEVPLIRENGAFTTMVLAWSITEVVRYSYYGLNLLGSQPGALVWARYTFFYVLYPLGAGSEFWLVLKASDLAKEQYGIGAQALAMIIIYTYPIGFWVMYSHMIKQRRKYLGAGKKDAKAPETKKTQ</sequence>
<evidence type="ECO:0000313" key="16">
    <source>
        <dbReference type="Proteomes" id="UP001527925"/>
    </source>
</evidence>
<evidence type="ECO:0000256" key="9">
    <source>
        <dbReference type="ARBA" id="ARBA00023098"/>
    </source>
</evidence>
<keyword evidence="5 14" id="KW-0444">Lipid biosynthesis</keyword>
<evidence type="ECO:0000256" key="1">
    <source>
        <dbReference type="ARBA" id="ARBA00004141"/>
    </source>
</evidence>
<comment type="similarity">
    <text evidence="3 14">Belongs to the very long-chain fatty acids dehydratase HACD family.</text>
</comment>
<reference evidence="15 16" key="1">
    <citation type="submission" date="2023-09" db="EMBL/GenBank/DDBJ databases">
        <title>Pangenome analysis of Batrachochytrium dendrobatidis and related Chytrids.</title>
        <authorList>
            <person name="Yacoub M.N."/>
            <person name="Stajich J.E."/>
            <person name="James T.Y."/>
        </authorList>
    </citation>
    <scope>NUCLEOTIDE SEQUENCE [LARGE SCALE GENOMIC DNA]</scope>
    <source>
        <strain evidence="15 16">JEL0888</strain>
    </source>
</reference>
<organism evidence="15 16">
    <name type="scientific">Polyrhizophydium stewartii</name>
    <dbReference type="NCBI Taxonomy" id="2732419"/>
    <lineage>
        <taxon>Eukaryota</taxon>
        <taxon>Fungi</taxon>
        <taxon>Fungi incertae sedis</taxon>
        <taxon>Chytridiomycota</taxon>
        <taxon>Chytridiomycota incertae sedis</taxon>
        <taxon>Chytridiomycetes</taxon>
        <taxon>Rhizophydiales</taxon>
        <taxon>Rhizophydiales incertae sedis</taxon>
        <taxon>Polyrhizophydium</taxon>
    </lineage>
</organism>
<dbReference type="PANTHER" id="PTHR11035:SF3">
    <property type="entry name" value="VERY-LONG-CHAIN (3R)-3-HYDROXYACYL-COA DEHYDRATASE"/>
    <property type="match status" value="1"/>
</dbReference>
<dbReference type="Proteomes" id="UP001527925">
    <property type="component" value="Unassembled WGS sequence"/>
</dbReference>
<protein>
    <recommendedName>
        <fullName evidence="4 14">Very-long-chain (3R)-3-hydroxyacyl-CoA dehydratase</fullName>
        <ecNumber evidence="4 14">4.2.1.134</ecNumber>
    </recommendedName>
</protein>
<evidence type="ECO:0000256" key="5">
    <source>
        <dbReference type="ARBA" id="ARBA00022516"/>
    </source>
</evidence>
<evidence type="ECO:0000256" key="2">
    <source>
        <dbReference type="ARBA" id="ARBA00005194"/>
    </source>
</evidence>
<feature type="transmembrane region" description="Helical" evidence="14">
    <location>
        <begin position="185"/>
        <end position="206"/>
    </location>
</feature>
<comment type="caution">
    <text evidence="14">Lacks conserved residue(s) required for the propagation of feature annotation.</text>
</comment>
<dbReference type="PANTHER" id="PTHR11035">
    <property type="entry name" value="VERY-LONG-CHAIN (3R)-3-HYDROXYACYL-COA DEHYDRATASE"/>
    <property type="match status" value="1"/>
</dbReference>
<evidence type="ECO:0000256" key="14">
    <source>
        <dbReference type="RuleBase" id="RU363109"/>
    </source>
</evidence>
<keyword evidence="11 14" id="KW-0275">Fatty acid biosynthesis</keyword>
<gene>
    <name evidence="15" type="ORF">HK105_200273</name>
</gene>
<keyword evidence="6 14" id="KW-0812">Transmembrane</keyword>
<proteinExistence type="inferred from homology"/>
<keyword evidence="16" id="KW-1185">Reference proteome</keyword>
<keyword evidence="14" id="KW-0256">Endoplasmic reticulum</keyword>
<dbReference type="Pfam" id="PF04387">
    <property type="entry name" value="PTPLA"/>
    <property type="match status" value="1"/>
</dbReference>
<feature type="transmembrane region" description="Helical" evidence="14">
    <location>
        <begin position="151"/>
        <end position="173"/>
    </location>
</feature>
<dbReference type="EMBL" id="JADGIZ020000001">
    <property type="protein sequence ID" value="KAL2920205.1"/>
    <property type="molecule type" value="Genomic_DNA"/>
</dbReference>
<keyword evidence="10 14" id="KW-0472">Membrane</keyword>
<dbReference type="EC" id="4.2.1.134" evidence="4 14"/>
<evidence type="ECO:0000256" key="13">
    <source>
        <dbReference type="ARBA" id="ARBA00036671"/>
    </source>
</evidence>
<comment type="caution">
    <text evidence="15">The sequence shown here is derived from an EMBL/GenBank/DDBJ whole genome shotgun (WGS) entry which is preliminary data.</text>
</comment>
<feature type="transmembrane region" description="Helical" evidence="14">
    <location>
        <begin position="21"/>
        <end position="44"/>
    </location>
</feature>
<evidence type="ECO:0000256" key="6">
    <source>
        <dbReference type="ARBA" id="ARBA00022692"/>
    </source>
</evidence>
<name>A0ABR4NL58_9FUNG</name>
<evidence type="ECO:0000256" key="11">
    <source>
        <dbReference type="ARBA" id="ARBA00023160"/>
    </source>
</evidence>
<comment type="function">
    <text evidence="14">Catalyzes the third of the four reactions of the long-chain fatty acids elongation cycle. This endoplasmic reticulum-bound enzymatic process, allows the addition of two carbons to the chain of long- and very long-chain fatty acids/VLCFAs per cycle. This enzyme catalyzes the dehydration of the 3-hydroxyacyl-CoA intermediate into trans-2,3-enoyl-CoA, within each cycle of fatty acid elongation. Thereby, it participates to the production of VLCFAs of different chain lengths that are involved in multiple biological processes as precursors of membrane lipids and lipid mediators.</text>
</comment>
<evidence type="ECO:0000256" key="12">
    <source>
        <dbReference type="ARBA" id="ARBA00023239"/>
    </source>
</evidence>